<sequence length="166" mass="17707">MADPKVTWRTSDNLSDLKQLAGGEDKVAWNLGTVQSNTESAPFRCLIWNNYGDANNDVSDMNDCVITTVDTNGGSNSPVVTGKWIYVKVISNSEVNYSRIGGNGINDGRMIKASGQPSGVISGARNNGDKAASTANFADVELKAVLGLNVQAGTHLFNLRVSYTFT</sequence>
<dbReference type="EMBL" id="RHHS01000055">
    <property type="protein sequence ID" value="RNB52687.1"/>
    <property type="molecule type" value="Genomic_DNA"/>
</dbReference>
<dbReference type="AlphaFoldDB" id="A0A3M8APV4"/>
<comment type="caution">
    <text evidence="1">The sequence shown here is derived from an EMBL/GenBank/DDBJ whole genome shotgun (WGS) entry which is preliminary data.</text>
</comment>
<protein>
    <submittedName>
        <fullName evidence="1">Uncharacterized protein</fullName>
    </submittedName>
</protein>
<evidence type="ECO:0000313" key="2">
    <source>
        <dbReference type="Proteomes" id="UP000268829"/>
    </source>
</evidence>
<organism evidence="1 2">
    <name type="scientific">Brevibacillus gelatini</name>
    <dbReference type="NCBI Taxonomy" id="1655277"/>
    <lineage>
        <taxon>Bacteria</taxon>
        <taxon>Bacillati</taxon>
        <taxon>Bacillota</taxon>
        <taxon>Bacilli</taxon>
        <taxon>Bacillales</taxon>
        <taxon>Paenibacillaceae</taxon>
        <taxon>Brevibacillus</taxon>
    </lineage>
</organism>
<evidence type="ECO:0000313" key="1">
    <source>
        <dbReference type="EMBL" id="RNB52687.1"/>
    </source>
</evidence>
<dbReference type="Proteomes" id="UP000268829">
    <property type="component" value="Unassembled WGS sequence"/>
</dbReference>
<keyword evidence="2" id="KW-1185">Reference proteome</keyword>
<proteinExistence type="predicted"/>
<dbReference type="RefSeq" id="WP_122906665.1">
    <property type="nucleotide sequence ID" value="NZ_RHHS01000055.1"/>
</dbReference>
<dbReference type="OrthoDB" id="2732048at2"/>
<gene>
    <name evidence="1" type="ORF">EDM57_21100</name>
</gene>
<accession>A0A3M8APV4</accession>
<reference evidence="1 2" key="1">
    <citation type="submission" date="2018-10" db="EMBL/GenBank/DDBJ databases">
        <title>Phylogenomics of Brevibacillus.</title>
        <authorList>
            <person name="Dunlap C."/>
        </authorList>
    </citation>
    <scope>NUCLEOTIDE SEQUENCE [LARGE SCALE GENOMIC DNA]</scope>
    <source>
        <strain evidence="1 2">DSM 100115</strain>
    </source>
</reference>
<name>A0A3M8APV4_9BACL</name>